<dbReference type="Proteomes" id="UP000830198">
    <property type="component" value="Chromosome"/>
</dbReference>
<evidence type="ECO:0000313" key="1">
    <source>
        <dbReference type="EMBL" id="UPK72817.1"/>
    </source>
</evidence>
<dbReference type="RefSeq" id="WP_247814990.1">
    <property type="nucleotide sequence ID" value="NZ_CP095855.1"/>
</dbReference>
<gene>
    <name evidence="1" type="ORF">MYF79_16115</name>
</gene>
<proteinExistence type="predicted"/>
<organism evidence="1 2">
    <name type="scientific">Chitinophaga filiformis</name>
    <name type="common">Myxococcus filiformis</name>
    <name type="synonym">Flexibacter filiformis</name>
    <dbReference type="NCBI Taxonomy" id="104663"/>
    <lineage>
        <taxon>Bacteria</taxon>
        <taxon>Pseudomonadati</taxon>
        <taxon>Bacteroidota</taxon>
        <taxon>Chitinophagia</taxon>
        <taxon>Chitinophagales</taxon>
        <taxon>Chitinophagaceae</taxon>
        <taxon>Chitinophaga</taxon>
    </lineage>
</organism>
<dbReference type="EMBL" id="CP095855">
    <property type="protein sequence ID" value="UPK72817.1"/>
    <property type="molecule type" value="Genomic_DNA"/>
</dbReference>
<sequence>MAIINNKLLDITGSLGMFSFYKRKDSDKIIARTKGGATRKQIQKSPNFALTRLNNDEFGGAAKGGCAIRQAIFHIRHLADYNFTPPLNALCRSIMRFDAEGALGTRVMRFSAYHHLLDGFNLNRRYPFNNVVKPPIYCTIERDTATATIQLPELIPGINLSLPWQYPMYRIVLSIGIISDGWGTDSKTPANIPMLINQPFTTAWRLAAQTYKGETIVLQPDTPQKLEADDILVVSIGIEMGTLISDAVIERVKKYAGCGKILITG</sequence>
<keyword evidence="2" id="KW-1185">Reference proteome</keyword>
<name>A0ABY4I9M6_CHIFI</name>
<evidence type="ECO:0000313" key="2">
    <source>
        <dbReference type="Proteomes" id="UP000830198"/>
    </source>
</evidence>
<reference evidence="1 2" key="1">
    <citation type="submission" date="2022-04" db="EMBL/GenBank/DDBJ databases">
        <title>The arsenic-methylating capacity of Chitinophaga filiformis YT5 during chitin decomposition.</title>
        <authorList>
            <person name="Chen G."/>
            <person name="Liang Y."/>
        </authorList>
    </citation>
    <scope>NUCLEOTIDE SEQUENCE [LARGE SCALE GENOMIC DNA]</scope>
    <source>
        <strain evidence="1 2">YT5</strain>
    </source>
</reference>
<accession>A0ABY4I9M6</accession>
<protein>
    <submittedName>
        <fullName evidence="1">Uncharacterized protein</fullName>
    </submittedName>
</protein>